<name>B4GYB6_DROPE</name>
<feature type="compositionally biased region" description="Basic residues" evidence="1">
    <location>
        <begin position="77"/>
        <end position="87"/>
    </location>
</feature>
<dbReference type="EMBL" id="CH479197">
    <property type="protein sequence ID" value="EDW27772.1"/>
    <property type="molecule type" value="Genomic_DNA"/>
</dbReference>
<feature type="compositionally biased region" description="Low complexity" evidence="1">
    <location>
        <begin position="1"/>
        <end position="10"/>
    </location>
</feature>
<gene>
    <name evidence="2" type="primary">Dper\GL19889</name>
    <name evidence="2" type="ORF">Dper_GL19889</name>
</gene>
<keyword evidence="3" id="KW-1185">Reference proteome</keyword>
<evidence type="ECO:0000313" key="3">
    <source>
        <dbReference type="Proteomes" id="UP000008744"/>
    </source>
</evidence>
<evidence type="ECO:0000256" key="1">
    <source>
        <dbReference type="SAM" id="MobiDB-lite"/>
    </source>
</evidence>
<evidence type="ECO:0000313" key="2">
    <source>
        <dbReference type="EMBL" id="EDW27772.1"/>
    </source>
</evidence>
<feature type="region of interest" description="Disordered" evidence="1">
    <location>
        <begin position="1"/>
        <end position="59"/>
    </location>
</feature>
<feature type="region of interest" description="Disordered" evidence="1">
    <location>
        <begin position="77"/>
        <end position="114"/>
    </location>
</feature>
<dbReference type="Proteomes" id="UP000008744">
    <property type="component" value="Unassembled WGS sequence"/>
</dbReference>
<accession>B4GYB6</accession>
<protein>
    <submittedName>
        <fullName evidence="2">GL19889</fullName>
    </submittedName>
</protein>
<reference evidence="2 3" key="1">
    <citation type="journal article" date="2007" name="Nature">
        <title>Evolution of genes and genomes on the Drosophila phylogeny.</title>
        <authorList>
            <consortium name="Drosophila 12 Genomes Consortium"/>
            <person name="Clark A.G."/>
            <person name="Eisen M.B."/>
            <person name="Smith D.R."/>
            <person name="Bergman C.M."/>
            <person name="Oliver B."/>
            <person name="Markow T.A."/>
            <person name="Kaufman T.C."/>
            <person name="Kellis M."/>
            <person name="Gelbart W."/>
            <person name="Iyer V.N."/>
            <person name="Pollard D.A."/>
            <person name="Sackton T.B."/>
            <person name="Larracuente A.M."/>
            <person name="Singh N.D."/>
            <person name="Abad J.P."/>
            <person name="Abt D.N."/>
            <person name="Adryan B."/>
            <person name="Aguade M."/>
            <person name="Akashi H."/>
            <person name="Anderson W.W."/>
            <person name="Aquadro C.F."/>
            <person name="Ardell D.H."/>
            <person name="Arguello R."/>
            <person name="Artieri C.G."/>
            <person name="Barbash D.A."/>
            <person name="Barker D."/>
            <person name="Barsanti P."/>
            <person name="Batterham P."/>
            <person name="Batzoglou S."/>
            <person name="Begun D."/>
            <person name="Bhutkar A."/>
            <person name="Blanco E."/>
            <person name="Bosak S.A."/>
            <person name="Bradley R.K."/>
            <person name="Brand A.D."/>
            <person name="Brent M.R."/>
            <person name="Brooks A.N."/>
            <person name="Brown R.H."/>
            <person name="Butlin R.K."/>
            <person name="Caggese C."/>
            <person name="Calvi B.R."/>
            <person name="Bernardo de Carvalho A."/>
            <person name="Caspi A."/>
            <person name="Castrezana S."/>
            <person name="Celniker S.E."/>
            <person name="Chang J.L."/>
            <person name="Chapple C."/>
            <person name="Chatterji S."/>
            <person name="Chinwalla A."/>
            <person name="Civetta A."/>
            <person name="Clifton S.W."/>
            <person name="Comeron J.M."/>
            <person name="Costello J.C."/>
            <person name="Coyne J.A."/>
            <person name="Daub J."/>
            <person name="David R.G."/>
            <person name="Delcher A.L."/>
            <person name="Delehaunty K."/>
            <person name="Do C.B."/>
            <person name="Ebling H."/>
            <person name="Edwards K."/>
            <person name="Eickbush T."/>
            <person name="Evans J.D."/>
            <person name="Filipski A."/>
            <person name="Findeiss S."/>
            <person name="Freyhult E."/>
            <person name="Fulton L."/>
            <person name="Fulton R."/>
            <person name="Garcia A.C."/>
            <person name="Gardiner A."/>
            <person name="Garfield D.A."/>
            <person name="Garvin B.E."/>
            <person name="Gibson G."/>
            <person name="Gilbert D."/>
            <person name="Gnerre S."/>
            <person name="Godfrey J."/>
            <person name="Good R."/>
            <person name="Gotea V."/>
            <person name="Gravely B."/>
            <person name="Greenberg A.J."/>
            <person name="Griffiths-Jones S."/>
            <person name="Gross S."/>
            <person name="Guigo R."/>
            <person name="Gustafson E.A."/>
            <person name="Haerty W."/>
            <person name="Hahn M.W."/>
            <person name="Halligan D.L."/>
            <person name="Halpern A.L."/>
            <person name="Halter G.M."/>
            <person name="Han M.V."/>
            <person name="Heger A."/>
            <person name="Hillier L."/>
            <person name="Hinrichs A.S."/>
            <person name="Holmes I."/>
            <person name="Hoskins R.A."/>
            <person name="Hubisz M.J."/>
            <person name="Hultmark D."/>
            <person name="Huntley M.A."/>
            <person name="Jaffe D.B."/>
            <person name="Jagadeeshan S."/>
            <person name="Jeck W.R."/>
            <person name="Johnson J."/>
            <person name="Jones C.D."/>
            <person name="Jordan W.C."/>
            <person name="Karpen G.H."/>
            <person name="Kataoka E."/>
            <person name="Keightley P.D."/>
            <person name="Kheradpour P."/>
            <person name="Kirkness E.F."/>
            <person name="Koerich L.B."/>
            <person name="Kristiansen K."/>
            <person name="Kudrna D."/>
            <person name="Kulathinal R.J."/>
            <person name="Kumar S."/>
            <person name="Kwok R."/>
            <person name="Lander E."/>
            <person name="Langley C.H."/>
            <person name="Lapoint R."/>
            <person name="Lazzaro B.P."/>
            <person name="Lee S.J."/>
            <person name="Levesque L."/>
            <person name="Li R."/>
            <person name="Lin C.F."/>
            <person name="Lin M.F."/>
            <person name="Lindblad-Toh K."/>
            <person name="Llopart A."/>
            <person name="Long M."/>
            <person name="Low L."/>
            <person name="Lozovsky E."/>
            <person name="Lu J."/>
            <person name="Luo M."/>
            <person name="Machado C.A."/>
            <person name="Makalowski W."/>
            <person name="Marzo M."/>
            <person name="Matsuda M."/>
            <person name="Matzkin L."/>
            <person name="McAllister B."/>
            <person name="McBride C.S."/>
            <person name="McKernan B."/>
            <person name="McKernan K."/>
            <person name="Mendez-Lago M."/>
            <person name="Minx P."/>
            <person name="Mollenhauer M.U."/>
            <person name="Montooth K."/>
            <person name="Mount S.M."/>
            <person name="Mu X."/>
            <person name="Myers E."/>
            <person name="Negre B."/>
            <person name="Newfeld S."/>
            <person name="Nielsen R."/>
            <person name="Noor M.A."/>
            <person name="O'Grady P."/>
            <person name="Pachter L."/>
            <person name="Papaceit M."/>
            <person name="Parisi M.J."/>
            <person name="Parisi M."/>
            <person name="Parts L."/>
            <person name="Pedersen J.S."/>
            <person name="Pesole G."/>
            <person name="Phillippy A.M."/>
            <person name="Ponting C.P."/>
            <person name="Pop M."/>
            <person name="Porcelli D."/>
            <person name="Powell J.R."/>
            <person name="Prohaska S."/>
            <person name="Pruitt K."/>
            <person name="Puig M."/>
            <person name="Quesneville H."/>
            <person name="Ram K.R."/>
            <person name="Rand D."/>
            <person name="Rasmussen M.D."/>
            <person name="Reed L.K."/>
            <person name="Reenan R."/>
            <person name="Reily A."/>
            <person name="Remington K.A."/>
            <person name="Rieger T.T."/>
            <person name="Ritchie M.G."/>
            <person name="Robin C."/>
            <person name="Rogers Y.H."/>
            <person name="Rohde C."/>
            <person name="Rozas J."/>
            <person name="Rubenfield M.J."/>
            <person name="Ruiz A."/>
            <person name="Russo S."/>
            <person name="Salzberg S.L."/>
            <person name="Sanchez-Gracia A."/>
            <person name="Saranga D.J."/>
            <person name="Sato H."/>
            <person name="Schaeffer S.W."/>
            <person name="Schatz M.C."/>
            <person name="Schlenke T."/>
            <person name="Schwartz R."/>
            <person name="Segarra C."/>
            <person name="Singh R.S."/>
            <person name="Sirot L."/>
            <person name="Sirota M."/>
            <person name="Sisneros N.B."/>
            <person name="Smith C.D."/>
            <person name="Smith T.F."/>
            <person name="Spieth J."/>
            <person name="Stage D.E."/>
            <person name="Stark A."/>
            <person name="Stephan W."/>
            <person name="Strausberg R.L."/>
            <person name="Strempel S."/>
            <person name="Sturgill D."/>
            <person name="Sutton G."/>
            <person name="Sutton G.G."/>
            <person name="Tao W."/>
            <person name="Teichmann S."/>
            <person name="Tobari Y.N."/>
            <person name="Tomimura Y."/>
            <person name="Tsolas J.M."/>
            <person name="Valente V.L."/>
            <person name="Venter E."/>
            <person name="Venter J.C."/>
            <person name="Vicario S."/>
            <person name="Vieira F.G."/>
            <person name="Vilella A.J."/>
            <person name="Villasante A."/>
            <person name="Walenz B."/>
            <person name="Wang J."/>
            <person name="Wasserman M."/>
            <person name="Watts T."/>
            <person name="Wilson D."/>
            <person name="Wilson R.K."/>
            <person name="Wing R.A."/>
            <person name="Wolfner M.F."/>
            <person name="Wong A."/>
            <person name="Wong G.K."/>
            <person name="Wu C.I."/>
            <person name="Wu G."/>
            <person name="Yamamoto D."/>
            <person name="Yang H.P."/>
            <person name="Yang S.P."/>
            <person name="Yorke J.A."/>
            <person name="Yoshida K."/>
            <person name="Zdobnov E."/>
            <person name="Zhang P."/>
            <person name="Zhang Y."/>
            <person name="Zimin A.V."/>
            <person name="Baldwin J."/>
            <person name="Abdouelleil A."/>
            <person name="Abdulkadir J."/>
            <person name="Abebe A."/>
            <person name="Abera B."/>
            <person name="Abreu J."/>
            <person name="Acer S.C."/>
            <person name="Aftuck L."/>
            <person name="Alexander A."/>
            <person name="An P."/>
            <person name="Anderson E."/>
            <person name="Anderson S."/>
            <person name="Arachi H."/>
            <person name="Azer M."/>
            <person name="Bachantsang P."/>
            <person name="Barry A."/>
            <person name="Bayul T."/>
            <person name="Berlin A."/>
            <person name="Bessette D."/>
            <person name="Bloom T."/>
            <person name="Blye J."/>
            <person name="Boguslavskiy L."/>
            <person name="Bonnet C."/>
            <person name="Boukhgalter B."/>
            <person name="Bourzgui I."/>
            <person name="Brown A."/>
            <person name="Cahill P."/>
            <person name="Channer S."/>
            <person name="Cheshatsang Y."/>
            <person name="Chuda L."/>
            <person name="Citroen M."/>
            <person name="Collymore A."/>
            <person name="Cooke P."/>
            <person name="Costello M."/>
            <person name="D'Aco K."/>
            <person name="Daza R."/>
            <person name="De Haan G."/>
            <person name="DeGray S."/>
            <person name="DeMaso C."/>
            <person name="Dhargay N."/>
            <person name="Dooley K."/>
            <person name="Dooley E."/>
            <person name="Doricent M."/>
            <person name="Dorje P."/>
            <person name="Dorjee K."/>
            <person name="Dupes A."/>
            <person name="Elong R."/>
            <person name="Falk J."/>
            <person name="Farina A."/>
            <person name="Faro S."/>
            <person name="Ferguson D."/>
            <person name="Fisher S."/>
            <person name="Foley C.D."/>
            <person name="Franke A."/>
            <person name="Friedrich D."/>
            <person name="Gadbois L."/>
            <person name="Gearin G."/>
            <person name="Gearin C.R."/>
            <person name="Giannoukos G."/>
            <person name="Goode T."/>
            <person name="Graham J."/>
            <person name="Grandbois E."/>
            <person name="Grewal S."/>
            <person name="Gyaltsen K."/>
            <person name="Hafez N."/>
            <person name="Hagos B."/>
            <person name="Hall J."/>
            <person name="Henson C."/>
            <person name="Hollinger A."/>
            <person name="Honan T."/>
            <person name="Huard M.D."/>
            <person name="Hughes L."/>
            <person name="Hurhula B."/>
            <person name="Husby M.E."/>
            <person name="Kamat A."/>
            <person name="Kanga B."/>
            <person name="Kashin S."/>
            <person name="Khazanovich D."/>
            <person name="Kisner P."/>
            <person name="Lance K."/>
            <person name="Lara M."/>
            <person name="Lee W."/>
            <person name="Lennon N."/>
            <person name="Letendre F."/>
            <person name="LeVine R."/>
            <person name="Lipovsky A."/>
            <person name="Liu X."/>
            <person name="Liu J."/>
            <person name="Liu S."/>
            <person name="Lokyitsang T."/>
            <person name="Lokyitsang Y."/>
            <person name="Lubonja R."/>
            <person name="Lui A."/>
            <person name="MacDonald P."/>
            <person name="Magnisalis V."/>
            <person name="Maru K."/>
            <person name="Matthews C."/>
            <person name="McCusker W."/>
            <person name="McDonough S."/>
            <person name="Mehta T."/>
            <person name="Meldrim J."/>
            <person name="Meneus L."/>
            <person name="Mihai O."/>
            <person name="Mihalev A."/>
            <person name="Mihova T."/>
            <person name="Mittelman R."/>
            <person name="Mlenga V."/>
            <person name="Montmayeur A."/>
            <person name="Mulrain L."/>
            <person name="Navidi A."/>
            <person name="Naylor J."/>
            <person name="Negash T."/>
            <person name="Nguyen T."/>
            <person name="Nguyen N."/>
            <person name="Nicol R."/>
            <person name="Norbu C."/>
            <person name="Norbu N."/>
            <person name="Novod N."/>
            <person name="O'Neill B."/>
            <person name="Osman S."/>
            <person name="Markiewicz E."/>
            <person name="Oyono O.L."/>
            <person name="Patti C."/>
            <person name="Phunkhang P."/>
            <person name="Pierre F."/>
            <person name="Priest M."/>
            <person name="Raghuraman S."/>
            <person name="Rege F."/>
            <person name="Reyes R."/>
            <person name="Rise C."/>
            <person name="Rogov P."/>
            <person name="Ross K."/>
            <person name="Ryan E."/>
            <person name="Settipalli S."/>
            <person name="Shea T."/>
            <person name="Sherpa N."/>
            <person name="Shi L."/>
            <person name="Shih D."/>
            <person name="Sparrow T."/>
            <person name="Spaulding J."/>
            <person name="Stalker J."/>
            <person name="Stange-Thomann N."/>
            <person name="Stavropoulos S."/>
            <person name="Stone C."/>
            <person name="Strader C."/>
            <person name="Tesfaye S."/>
            <person name="Thomson T."/>
            <person name="Thoulutsang Y."/>
            <person name="Thoulutsang D."/>
            <person name="Topham K."/>
            <person name="Topping I."/>
            <person name="Tsamla T."/>
            <person name="Vassiliev H."/>
            <person name="Vo A."/>
            <person name="Wangchuk T."/>
            <person name="Wangdi T."/>
            <person name="Weiand M."/>
            <person name="Wilkinson J."/>
            <person name="Wilson A."/>
            <person name="Yadav S."/>
            <person name="Young G."/>
            <person name="Yu Q."/>
            <person name="Zembek L."/>
            <person name="Zhong D."/>
            <person name="Zimmer A."/>
            <person name="Zwirko Z."/>
            <person name="Jaffe D.B."/>
            <person name="Alvarez P."/>
            <person name="Brockman W."/>
            <person name="Butler J."/>
            <person name="Chin C."/>
            <person name="Gnerre S."/>
            <person name="Grabherr M."/>
            <person name="Kleber M."/>
            <person name="Mauceli E."/>
            <person name="MacCallum I."/>
        </authorList>
    </citation>
    <scope>NUCLEOTIDE SEQUENCE [LARGE SCALE GENOMIC DNA]</scope>
    <source>
        <strain evidence="3">MSH-3 / Tucson 14011-0111.49</strain>
    </source>
</reference>
<sequence>MSQAAAAAAAARERQTGLNIGPSHRIASNGMEWNGVECSGGEEMRGEETQSSGTRLGRKRNRLMTAASIQCANKALKKSLYQRRPIKRNPSDEKWPQKGDAADADAAANETQPK</sequence>
<proteinExistence type="predicted"/>
<dbReference type="HOGENOM" id="CLU_2123607_0_0_1"/>
<feature type="compositionally biased region" description="Basic and acidic residues" evidence="1">
    <location>
        <begin position="89"/>
        <end position="101"/>
    </location>
</feature>
<organism evidence="3">
    <name type="scientific">Drosophila persimilis</name>
    <name type="common">Fruit fly</name>
    <dbReference type="NCBI Taxonomy" id="7234"/>
    <lineage>
        <taxon>Eukaryota</taxon>
        <taxon>Metazoa</taxon>
        <taxon>Ecdysozoa</taxon>
        <taxon>Arthropoda</taxon>
        <taxon>Hexapoda</taxon>
        <taxon>Insecta</taxon>
        <taxon>Pterygota</taxon>
        <taxon>Neoptera</taxon>
        <taxon>Endopterygota</taxon>
        <taxon>Diptera</taxon>
        <taxon>Brachycera</taxon>
        <taxon>Muscomorpha</taxon>
        <taxon>Ephydroidea</taxon>
        <taxon>Drosophilidae</taxon>
        <taxon>Drosophila</taxon>
        <taxon>Sophophora</taxon>
    </lineage>
</organism>
<dbReference type="AlphaFoldDB" id="B4GYB6"/>